<sequence>MGKEKIETAGIPIQGMHCAACAVRIEKALHKSQGVVKANVNFANEKATVEFNPANSSLEEIYNIIKDEGYGIVQGGKDSEKEARQKEVSDYKRKVILAFLLSSPLMYIMMASMLGWPIPQIIIDNNALAQFLLATPVLIVGRHFFIQGFKSLFRLVPDMNSLVAIGVGSAYTYSFVVTVFILSGSTLFSAMDLYYEVAAFLISFILLGRYFEAIAKGRTSEAIKKLLGLQVKTALVEREGREMEVPIENVKVGDIVIVKPGQKIPVDGKIVSGHSSVDESMITGESIPVEKIVGDTVIGATLNKTGSFKFKAEKVGKDTALSQIIKLVEDAQASKAPIQDLADKISNYFVPTVMGIAIIAALAWFFVGQGFLFSLAIFITVLIIACPCAMGLATPTAVMVGTGKGAEQGILIKSAASLQKAQEINTVVFDKTGTLTKGEPEVTDIFTESLSKKEVLMYAAVAEKRSEHPLGESIVNKAKQQKIVLKDPAKFNSITGKGVEASLEGKNILLGNRALMKERNISVEKFEPKLAEFESDGKTAMLVAVNKTAVGIVAVADTLKEYSKEAVTALHQMGKQVVMITGDNKRTGEAIARQVGIDKVLAEVLPEDKANEVKKLQNTGAKVAMVGDGINDAPALVQADVGIAIGSGTDIAIESGDIVLVKDDLRDVVVAIDLSRYAMNKIKQNFFWAFVYNVVGIPVAAGLLYPFTGLLLSPVIAGTAMAFSSVSVVSNSLLMKRYKPKIKTRGN</sequence>
<dbReference type="InterPro" id="IPR036163">
    <property type="entry name" value="HMA_dom_sf"/>
</dbReference>
<dbReference type="InterPro" id="IPR023214">
    <property type="entry name" value="HAD_sf"/>
</dbReference>
<name>A0A2D6M1S7_9ARCH</name>
<dbReference type="PANTHER" id="PTHR43520:SF8">
    <property type="entry name" value="P-TYPE CU(+) TRANSPORTER"/>
    <property type="match status" value="1"/>
</dbReference>
<dbReference type="FunFam" id="3.30.70.100:FF:000005">
    <property type="entry name" value="Copper-exporting P-type ATPase A"/>
    <property type="match status" value="1"/>
</dbReference>
<keyword evidence="4" id="KW-0813">Transport</keyword>
<evidence type="ECO:0000256" key="1">
    <source>
        <dbReference type="ARBA" id="ARBA00004651"/>
    </source>
</evidence>
<evidence type="ECO:0000256" key="2">
    <source>
        <dbReference type="ARBA" id="ARBA00006024"/>
    </source>
</evidence>
<dbReference type="PRINTS" id="PR00943">
    <property type="entry name" value="CUATPASE"/>
</dbReference>
<dbReference type="PRINTS" id="PR00119">
    <property type="entry name" value="CATATPASE"/>
</dbReference>
<evidence type="ECO:0000256" key="10">
    <source>
        <dbReference type="ARBA" id="ARBA00022796"/>
    </source>
</evidence>
<dbReference type="GO" id="GO:0005507">
    <property type="term" value="F:copper ion binding"/>
    <property type="evidence" value="ECO:0007669"/>
    <property type="project" value="TreeGrafter"/>
</dbReference>
<evidence type="ECO:0000256" key="13">
    <source>
        <dbReference type="ARBA" id="ARBA00022967"/>
    </source>
</evidence>
<feature type="transmembrane region" description="Helical" evidence="18">
    <location>
        <begin position="95"/>
        <end position="116"/>
    </location>
</feature>
<dbReference type="CDD" id="cd00371">
    <property type="entry name" value="HMA"/>
    <property type="match status" value="1"/>
</dbReference>
<evidence type="ECO:0000256" key="18">
    <source>
        <dbReference type="SAM" id="Phobius"/>
    </source>
</evidence>
<comment type="subcellular location">
    <subcellularLocation>
        <location evidence="1">Cell membrane</location>
        <topology evidence="1">Multi-pass membrane protein</topology>
    </subcellularLocation>
</comment>
<evidence type="ECO:0000259" key="19">
    <source>
        <dbReference type="PROSITE" id="PS50846"/>
    </source>
</evidence>
<dbReference type="GO" id="GO:0005524">
    <property type="term" value="F:ATP binding"/>
    <property type="evidence" value="ECO:0007669"/>
    <property type="project" value="UniProtKB-KW"/>
</dbReference>
<keyword evidence="16" id="KW-0406">Ion transport</keyword>
<evidence type="ECO:0000256" key="6">
    <source>
        <dbReference type="ARBA" id="ARBA00022553"/>
    </source>
</evidence>
<keyword evidence="9" id="KW-0547">Nucleotide-binding</keyword>
<feature type="transmembrane region" description="Helical" evidence="18">
    <location>
        <begin position="373"/>
        <end position="394"/>
    </location>
</feature>
<keyword evidence="15" id="KW-0186">Copper</keyword>
<dbReference type="InterPro" id="IPR018303">
    <property type="entry name" value="ATPase_P-typ_P_site"/>
</dbReference>
<accession>A0A2D6M1S7</accession>
<evidence type="ECO:0000256" key="16">
    <source>
        <dbReference type="ARBA" id="ARBA00023065"/>
    </source>
</evidence>
<dbReference type="GO" id="GO:0055070">
    <property type="term" value="P:copper ion homeostasis"/>
    <property type="evidence" value="ECO:0007669"/>
    <property type="project" value="TreeGrafter"/>
</dbReference>
<comment type="similarity">
    <text evidence="2">Belongs to the cation transport ATPase (P-type) (TC 3.A.3) family. Type IB subfamily.</text>
</comment>
<organism evidence="20 21">
    <name type="scientific">Candidatus Iainarchaeum sp</name>
    <dbReference type="NCBI Taxonomy" id="3101447"/>
    <lineage>
        <taxon>Archaea</taxon>
        <taxon>Candidatus Iainarchaeota</taxon>
        <taxon>Candidatus Iainarchaeia</taxon>
        <taxon>Candidatus Iainarchaeales</taxon>
        <taxon>Candidatus Iainarchaeaceae</taxon>
        <taxon>Candidatus Iainarchaeum</taxon>
    </lineage>
</organism>
<dbReference type="NCBIfam" id="TIGR01525">
    <property type="entry name" value="ATPase-IB_hvy"/>
    <property type="match status" value="1"/>
</dbReference>
<dbReference type="InterPro" id="IPR027256">
    <property type="entry name" value="P-typ_ATPase_IB"/>
</dbReference>
<dbReference type="AlphaFoldDB" id="A0A2D6M1S7"/>
<protein>
    <recommendedName>
        <fullName evidence="3">P-type Cu(+) transporter</fullName>
        <ecNumber evidence="3">7.2.2.8</ecNumber>
    </recommendedName>
</protein>
<dbReference type="InterPro" id="IPR044492">
    <property type="entry name" value="P_typ_ATPase_HD_dom"/>
</dbReference>
<proteinExistence type="inferred from homology"/>
<evidence type="ECO:0000256" key="5">
    <source>
        <dbReference type="ARBA" id="ARBA00022475"/>
    </source>
</evidence>
<dbReference type="FunFam" id="2.70.150.10:FF:000002">
    <property type="entry name" value="Copper-transporting ATPase 1, putative"/>
    <property type="match status" value="1"/>
</dbReference>
<feature type="transmembrane region" description="Helical" evidence="18">
    <location>
        <begin position="711"/>
        <end position="735"/>
    </location>
</feature>
<dbReference type="FunFam" id="3.40.50.1000:FF:000144">
    <property type="entry name" value="copper-transporting ATPase 1 isoform X2"/>
    <property type="match status" value="1"/>
</dbReference>
<dbReference type="InterPro" id="IPR006121">
    <property type="entry name" value="HMA_dom"/>
</dbReference>
<dbReference type="Pfam" id="PF00702">
    <property type="entry name" value="Hydrolase"/>
    <property type="match status" value="1"/>
</dbReference>
<reference evidence="21" key="1">
    <citation type="submission" date="2017-09" db="EMBL/GenBank/DDBJ databases">
        <title>The Reconstruction of 2,631 Draft Metagenome-Assembled Genomes from the Global Oceans.</title>
        <authorList>
            <person name="Tully B.J."/>
            <person name="Graham E.D."/>
            <person name="Heidelberg J.F."/>
        </authorList>
    </citation>
    <scope>NUCLEOTIDE SEQUENCE [LARGE SCALE GENOMIC DNA]</scope>
</reference>
<dbReference type="InterPro" id="IPR001757">
    <property type="entry name" value="P_typ_ATPase"/>
</dbReference>
<dbReference type="Gene3D" id="3.40.1110.10">
    <property type="entry name" value="Calcium-transporting ATPase, cytoplasmic domain N"/>
    <property type="match status" value="1"/>
</dbReference>
<evidence type="ECO:0000256" key="7">
    <source>
        <dbReference type="ARBA" id="ARBA00022692"/>
    </source>
</evidence>
<dbReference type="InterPro" id="IPR008250">
    <property type="entry name" value="ATPase_P-typ_transduc_dom_A_sf"/>
</dbReference>
<dbReference type="SUPFAM" id="SSF81653">
    <property type="entry name" value="Calcium ATPase, transduction domain A"/>
    <property type="match status" value="1"/>
</dbReference>
<keyword evidence="12" id="KW-0460">Magnesium</keyword>
<feature type="transmembrane region" description="Helical" evidence="18">
    <location>
        <begin position="193"/>
        <end position="211"/>
    </location>
</feature>
<dbReference type="PANTHER" id="PTHR43520">
    <property type="entry name" value="ATP7, ISOFORM B"/>
    <property type="match status" value="1"/>
</dbReference>
<dbReference type="InterPro" id="IPR036412">
    <property type="entry name" value="HAD-like_sf"/>
</dbReference>
<dbReference type="GO" id="GO:0016887">
    <property type="term" value="F:ATP hydrolysis activity"/>
    <property type="evidence" value="ECO:0007669"/>
    <property type="project" value="InterPro"/>
</dbReference>
<dbReference type="SFLD" id="SFLDF00027">
    <property type="entry name" value="p-type_atpase"/>
    <property type="match status" value="1"/>
</dbReference>
<evidence type="ECO:0000313" key="21">
    <source>
        <dbReference type="Proteomes" id="UP000226592"/>
    </source>
</evidence>
<dbReference type="Proteomes" id="UP000226592">
    <property type="component" value="Unassembled WGS sequence"/>
</dbReference>
<keyword evidence="8" id="KW-0479">Metal-binding</keyword>
<keyword evidence="17 18" id="KW-0472">Membrane</keyword>
<dbReference type="SUPFAM" id="SSF56784">
    <property type="entry name" value="HAD-like"/>
    <property type="match status" value="1"/>
</dbReference>
<dbReference type="EMBL" id="NZBU01000012">
    <property type="protein sequence ID" value="MAG22395.1"/>
    <property type="molecule type" value="Genomic_DNA"/>
</dbReference>
<dbReference type="GO" id="GO:0043682">
    <property type="term" value="F:P-type divalent copper transporter activity"/>
    <property type="evidence" value="ECO:0007669"/>
    <property type="project" value="TreeGrafter"/>
</dbReference>
<keyword evidence="5" id="KW-1003">Cell membrane</keyword>
<dbReference type="InterPro" id="IPR017969">
    <property type="entry name" value="Heavy-metal-associated_CS"/>
</dbReference>
<evidence type="ECO:0000256" key="11">
    <source>
        <dbReference type="ARBA" id="ARBA00022840"/>
    </source>
</evidence>
<evidence type="ECO:0000256" key="9">
    <source>
        <dbReference type="ARBA" id="ARBA00022741"/>
    </source>
</evidence>
<dbReference type="NCBIfam" id="TIGR01494">
    <property type="entry name" value="ATPase_P-type"/>
    <property type="match status" value="1"/>
</dbReference>
<dbReference type="SFLD" id="SFLDG00002">
    <property type="entry name" value="C1.7:_P-type_atpase_like"/>
    <property type="match status" value="1"/>
</dbReference>
<evidence type="ECO:0000256" key="12">
    <source>
        <dbReference type="ARBA" id="ARBA00022842"/>
    </source>
</evidence>
<dbReference type="Gene3D" id="3.30.70.100">
    <property type="match status" value="1"/>
</dbReference>
<keyword evidence="6" id="KW-0597">Phosphoprotein</keyword>
<evidence type="ECO:0000256" key="3">
    <source>
        <dbReference type="ARBA" id="ARBA00012517"/>
    </source>
</evidence>
<keyword evidence="11" id="KW-0067">ATP-binding</keyword>
<dbReference type="PROSITE" id="PS01047">
    <property type="entry name" value="HMA_1"/>
    <property type="match status" value="1"/>
</dbReference>
<evidence type="ECO:0000313" key="20">
    <source>
        <dbReference type="EMBL" id="MAG22395.1"/>
    </source>
</evidence>
<keyword evidence="7 18" id="KW-0812">Transmembrane</keyword>
<dbReference type="PROSITE" id="PS00154">
    <property type="entry name" value="ATPASE_E1_E2"/>
    <property type="match status" value="1"/>
</dbReference>
<dbReference type="InterPro" id="IPR059000">
    <property type="entry name" value="ATPase_P-type_domA"/>
</dbReference>
<dbReference type="PROSITE" id="PS50846">
    <property type="entry name" value="HMA_2"/>
    <property type="match status" value="1"/>
</dbReference>
<evidence type="ECO:0000256" key="17">
    <source>
        <dbReference type="ARBA" id="ARBA00023136"/>
    </source>
</evidence>
<dbReference type="Gene3D" id="3.40.50.1000">
    <property type="entry name" value="HAD superfamily/HAD-like"/>
    <property type="match status" value="1"/>
</dbReference>
<comment type="caution">
    <text evidence="20">The sequence shown here is derived from an EMBL/GenBank/DDBJ whole genome shotgun (WGS) entry which is preliminary data.</text>
</comment>
<evidence type="ECO:0000256" key="8">
    <source>
        <dbReference type="ARBA" id="ARBA00022723"/>
    </source>
</evidence>
<feature type="transmembrane region" description="Helical" evidence="18">
    <location>
        <begin position="161"/>
        <end position="181"/>
    </location>
</feature>
<dbReference type="EC" id="7.2.2.8" evidence="3"/>
<feature type="transmembrane region" description="Helical" evidence="18">
    <location>
        <begin position="686"/>
        <end position="705"/>
    </location>
</feature>
<dbReference type="SUPFAM" id="SSF55008">
    <property type="entry name" value="HMA, heavy metal-associated domain"/>
    <property type="match status" value="1"/>
</dbReference>
<dbReference type="GO" id="GO:0005886">
    <property type="term" value="C:plasma membrane"/>
    <property type="evidence" value="ECO:0007669"/>
    <property type="project" value="UniProtKB-SubCell"/>
</dbReference>
<keyword evidence="13" id="KW-1278">Translocase</keyword>
<dbReference type="SFLD" id="SFLDS00003">
    <property type="entry name" value="Haloacid_Dehalogenase"/>
    <property type="match status" value="1"/>
</dbReference>
<gene>
    <name evidence="20" type="ORF">CL943_03790</name>
</gene>
<dbReference type="GO" id="GO:0140581">
    <property type="term" value="F:P-type monovalent copper transporter activity"/>
    <property type="evidence" value="ECO:0007669"/>
    <property type="project" value="UniProtKB-EC"/>
</dbReference>
<feature type="domain" description="HMA" evidence="19">
    <location>
        <begin position="7"/>
        <end position="73"/>
    </location>
</feature>
<feature type="transmembrane region" description="Helical" evidence="18">
    <location>
        <begin position="128"/>
        <end position="149"/>
    </location>
</feature>
<keyword evidence="10" id="KW-0187">Copper transport</keyword>
<evidence type="ECO:0000256" key="14">
    <source>
        <dbReference type="ARBA" id="ARBA00022989"/>
    </source>
</evidence>
<dbReference type="SUPFAM" id="SSF81665">
    <property type="entry name" value="Calcium ATPase, transmembrane domain M"/>
    <property type="match status" value="1"/>
</dbReference>
<evidence type="ECO:0000256" key="15">
    <source>
        <dbReference type="ARBA" id="ARBA00023008"/>
    </source>
</evidence>
<keyword evidence="14 18" id="KW-1133">Transmembrane helix</keyword>
<dbReference type="InterPro" id="IPR023298">
    <property type="entry name" value="ATPase_P-typ_TM_dom_sf"/>
</dbReference>
<evidence type="ECO:0000256" key="4">
    <source>
        <dbReference type="ARBA" id="ARBA00022448"/>
    </source>
</evidence>
<dbReference type="InterPro" id="IPR023299">
    <property type="entry name" value="ATPase_P-typ_cyto_dom_N"/>
</dbReference>
<dbReference type="Pfam" id="PF00122">
    <property type="entry name" value="E1-E2_ATPase"/>
    <property type="match status" value="1"/>
</dbReference>
<feature type="transmembrane region" description="Helical" evidence="18">
    <location>
        <begin position="348"/>
        <end position="367"/>
    </location>
</feature>
<dbReference type="Gene3D" id="2.70.150.10">
    <property type="entry name" value="Calcium-transporting ATPase, cytoplasmic transduction domain A"/>
    <property type="match status" value="1"/>
</dbReference>
<dbReference type="NCBIfam" id="TIGR01511">
    <property type="entry name" value="ATPase-IB1_Cu"/>
    <property type="match status" value="1"/>
</dbReference>
<dbReference type="Pfam" id="PF00403">
    <property type="entry name" value="HMA"/>
    <property type="match status" value="1"/>
</dbReference>
<dbReference type="CDD" id="cd02094">
    <property type="entry name" value="P-type_ATPase_Cu-like"/>
    <property type="match status" value="1"/>
</dbReference>